<dbReference type="EMBL" id="FUFA01000006">
    <property type="protein sequence ID" value="SPM37734.1"/>
    <property type="molecule type" value="Genomic_DNA"/>
</dbReference>
<dbReference type="Proteomes" id="UP000240988">
    <property type="component" value="Unassembled WGS sequence"/>
</dbReference>
<evidence type="ECO:0000313" key="2">
    <source>
        <dbReference type="Proteomes" id="UP000240988"/>
    </source>
</evidence>
<dbReference type="AlphaFoldDB" id="A0A2U3P1W2"/>
<evidence type="ECO:0000313" key="1">
    <source>
        <dbReference type="EMBL" id="SPM37734.1"/>
    </source>
</evidence>
<sequence length="186" mass="21109">MNTIPNSAIVEFETYVLMTMKLRVKMSKEEAELEAKLSEQGLSVDDAQRVHDRVADFLGGEASFFQNTKKLLGADPAASSLEFSSVLWPGFEFKVITNGGGRLESARYWHRSRDVPIVKLPIGLPIWSMDVTEFNERFGPLNGGRKFPLFDELLPAYEEYQFEWGEENYGAGFCWGLFMVSAMSWD</sequence>
<reference evidence="1 2" key="1">
    <citation type="submission" date="2017-01" db="EMBL/GenBank/DDBJ databases">
        <authorList>
            <consortium name="Urmite Genomes"/>
        </authorList>
    </citation>
    <scope>NUCLEOTIDE SEQUENCE [LARGE SCALE GENOMIC DNA]</scope>
    <source>
        <strain evidence="1 2">AB57</strain>
    </source>
</reference>
<protein>
    <submittedName>
        <fullName evidence="1">Uncharacterized protein</fullName>
    </submittedName>
</protein>
<keyword evidence="2" id="KW-1185">Reference proteome</keyword>
<accession>A0A2U3P1W2</accession>
<proteinExistence type="predicted"/>
<name>A0A2U3P1W2_9MYCO</name>
<dbReference type="OrthoDB" id="4743150at2"/>
<organism evidence="1 2">
    <name type="scientific">Mycobacterium rhizamassiliense</name>
    <dbReference type="NCBI Taxonomy" id="1841860"/>
    <lineage>
        <taxon>Bacteria</taxon>
        <taxon>Bacillati</taxon>
        <taxon>Actinomycetota</taxon>
        <taxon>Actinomycetes</taxon>
        <taxon>Mycobacteriales</taxon>
        <taxon>Mycobacteriaceae</taxon>
        <taxon>Mycobacterium</taxon>
    </lineage>
</organism>
<gene>
    <name evidence="1" type="ORF">MRAB57_5583</name>
</gene>